<accession>A0A0V1LKX0</accession>
<evidence type="ECO:0000256" key="1">
    <source>
        <dbReference type="SAM" id="Phobius"/>
    </source>
</evidence>
<dbReference type="AlphaFoldDB" id="A0A0V1LKX0"/>
<keyword evidence="1" id="KW-1133">Transmembrane helix</keyword>
<evidence type="ECO:0000313" key="2">
    <source>
        <dbReference type="EMBL" id="KRZ60099.1"/>
    </source>
</evidence>
<feature type="transmembrane region" description="Helical" evidence="1">
    <location>
        <begin position="40"/>
        <end position="60"/>
    </location>
</feature>
<evidence type="ECO:0000313" key="3">
    <source>
        <dbReference type="Proteomes" id="UP000054721"/>
    </source>
</evidence>
<keyword evidence="1" id="KW-0472">Membrane</keyword>
<keyword evidence="1" id="KW-0812">Transmembrane</keyword>
<organism evidence="2 3">
    <name type="scientific">Trichinella nativa</name>
    <dbReference type="NCBI Taxonomy" id="6335"/>
    <lineage>
        <taxon>Eukaryota</taxon>
        <taxon>Metazoa</taxon>
        <taxon>Ecdysozoa</taxon>
        <taxon>Nematoda</taxon>
        <taxon>Enoplea</taxon>
        <taxon>Dorylaimia</taxon>
        <taxon>Trichinellida</taxon>
        <taxon>Trichinellidae</taxon>
        <taxon>Trichinella</taxon>
    </lineage>
</organism>
<comment type="caution">
    <text evidence="2">The sequence shown here is derived from an EMBL/GenBank/DDBJ whole genome shotgun (WGS) entry which is preliminary data.</text>
</comment>
<name>A0A0V1LKX0_9BILA</name>
<feature type="transmembrane region" description="Helical" evidence="1">
    <location>
        <begin position="15"/>
        <end position="34"/>
    </location>
</feature>
<gene>
    <name evidence="2" type="ORF">T02_4403</name>
</gene>
<dbReference type="EMBL" id="JYDW01000033">
    <property type="protein sequence ID" value="KRZ60099.1"/>
    <property type="molecule type" value="Genomic_DNA"/>
</dbReference>
<dbReference type="Proteomes" id="UP000054721">
    <property type="component" value="Unassembled WGS sequence"/>
</dbReference>
<proteinExistence type="predicted"/>
<keyword evidence="3" id="KW-1185">Reference proteome</keyword>
<reference evidence="2 3" key="1">
    <citation type="submission" date="2015-05" db="EMBL/GenBank/DDBJ databases">
        <title>Evolution of Trichinella species and genotypes.</title>
        <authorList>
            <person name="Korhonen P.K."/>
            <person name="Edoardo P."/>
            <person name="Giuseppe L.R."/>
            <person name="Gasser R.B."/>
        </authorList>
    </citation>
    <scope>NUCLEOTIDE SEQUENCE [LARGE SCALE GENOMIC DNA]</scope>
    <source>
        <strain evidence="2">ISS10</strain>
    </source>
</reference>
<sequence length="112" mass="13145">MISEEKNRIMLQMPYYHYLLLYLIYRCALFILNFNQADVILWLLYQLTIFCSYTVFPVKVQSSSTFKKMNPIFKPYCACICTVDLQIQCKVVFTCEVPHHNSSGNDLAKLRG</sequence>
<protein>
    <submittedName>
        <fullName evidence="2">Uncharacterized protein</fullName>
    </submittedName>
</protein>